<dbReference type="InterPro" id="IPR011249">
    <property type="entry name" value="Metalloenz_LuxS/M16"/>
</dbReference>
<dbReference type="SUPFAM" id="SSF63411">
    <property type="entry name" value="LuxS/MPP-like metallohydrolase"/>
    <property type="match status" value="2"/>
</dbReference>
<dbReference type="Proteomes" id="UP000235145">
    <property type="component" value="Unassembled WGS sequence"/>
</dbReference>
<comment type="caution">
    <text evidence="3">The sequence shown here is derived from an EMBL/GenBank/DDBJ whole genome shotgun (WGS) entry which is preliminary data.</text>
</comment>
<evidence type="ECO:0000313" key="3">
    <source>
        <dbReference type="EMBL" id="KAJ0198267.1"/>
    </source>
</evidence>
<dbReference type="PANTHER" id="PTHR43690">
    <property type="entry name" value="NARDILYSIN"/>
    <property type="match status" value="1"/>
</dbReference>
<keyword evidence="1" id="KW-0479">Metal-binding</keyword>
<proteinExistence type="predicted"/>
<dbReference type="Gene3D" id="3.30.830.10">
    <property type="entry name" value="Metalloenzyme, LuxS/M16 peptidase-like"/>
    <property type="match status" value="2"/>
</dbReference>
<organism evidence="3 4">
    <name type="scientific">Lactuca sativa</name>
    <name type="common">Garden lettuce</name>
    <dbReference type="NCBI Taxonomy" id="4236"/>
    <lineage>
        <taxon>Eukaryota</taxon>
        <taxon>Viridiplantae</taxon>
        <taxon>Streptophyta</taxon>
        <taxon>Embryophyta</taxon>
        <taxon>Tracheophyta</taxon>
        <taxon>Spermatophyta</taxon>
        <taxon>Magnoliopsida</taxon>
        <taxon>eudicotyledons</taxon>
        <taxon>Gunneridae</taxon>
        <taxon>Pentapetalae</taxon>
        <taxon>asterids</taxon>
        <taxon>campanulids</taxon>
        <taxon>Asterales</taxon>
        <taxon>Asteraceae</taxon>
        <taxon>Cichorioideae</taxon>
        <taxon>Cichorieae</taxon>
        <taxon>Lactucinae</taxon>
        <taxon>Lactuca</taxon>
    </lineage>
</organism>
<reference evidence="3 4" key="1">
    <citation type="journal article" date="2017" name="Nat. Commun.">
        <title>Genome assembly with in vitro proximity ligation data and whole-genome triplication in lettuce.</title>
        <authorList>
            <person name="Reyes-Chin-Wo S."/>
            <person name="Wang Z."/>
            <person name="Yang X."/>
            <person name="Kozik A."/>
            <person name="Arikit S."/>
            <person name="Song C."/>
            <person name="Xia L."/>
            <person name="Froenicke L."/>
            <person name="Lavelle D.O."/>
            <person name="Truco M.J."/>
            <person name="Xia R."/>
            <person name="Zhu S."/>
            <person name="Xu C."/>
            <person name="Xu H."/>
            <person name="Xu X."/>
            <person name="Cox K."/>
            <person name="Korf I."/>
            <person name="Meyers B.C."/>
            <person name="Michelmore R.W."/>
        </authorList>
    </citation>
    <scope>NUCLEOTIDE SEQUENCE [LARGE SCALE GENOMIC DNA]</scope>
    <source>
        <strain evidence="4">cv. Salinas</strain>
        <tissue evidence="3">Seedlings</tissue>
    </source>
</reference>
<dbReference type="GO" id="GO:0046872">
    <property type="term" value="F:metal ion binding"/>
    <property type="evidence" value="ECO:0007669"/>
    <property type="project" value="UniProtKB-KW"/>
</dbReference>
<dbReference type="InterPro" id="IPR050626">
    <property type="entry name" value="Peptidase_M16"/>
</dbReference>
<dbReference type="PANTHER" id="PTHR43690:SF18">
    <property type="entry name" value="INSULIN-DEGRADING ENZYME-RELATED"/>
    <property type="match status" value="1"/>
</dbReference>
<name>A0A9R1V496_LACSA</name>
<dbReference type="AlphaFoldDB" id="A0A9R1V496"/>
<evidence type="ECO:0000313" key="4">
    <source>
        <dbReference type="Proteomes" id="UP000235145"/>
    </source>
</evidence>
<dbReference type="EMBL" id="NBSK02000007">
    <property type="protein sequence ID" value="KAJ0198267.1"/>
    <property type="molecule type" value="Genomic_DNA"/>
</dbReference>
<evidence type="ECO:0000259" key="2">
    <source>
        <dbReference type="Pfam" id="PF16187"/>
    </source>
</evidence>
<keyword evidence="4" id="KW-1185">Reference proteome</keyword>
<accession>A0A9R1V496</accession>
<gene>
    <name evidence="3" type="ORF">LSAT_V11C700365490</name>
</gene>
<feature type="domain" description="Peptidase M16 middle/third" evidence="2">
    <location>
        <begin position="2"/>
        <end position="196"/>
    </location>
</feature>
<dbReference type="InterPro" id="IPR032632">
    <property type="entry name" value="Peptidase_M16_M"/>
</dbReference>
<dbReference type="Pfam" id="PF16187">
    <property type="entry name" value="Peptidase_M16_M"/>
    <property type="match status" value="1"/>
</dbReference>
<sequence>MISQLCPSGSKIFWESTNFDGHTELTEPWYGTAFSVEKITGSTIQEWRKRAHEEDLHFPCPNVFIPTDFSIKNVKEKVNIPLLLRKSQYSRLCYKPDTTFSTPKAYVKLDFYCPFASSSPEANFLTDISTRLLMDYLNEYAYDAQVVGLYYVISHTDNGFQVTLTRYSHKLEILLDTVIAKITTFEVKADRFHVIKCYAAGFYTITTSYVFFLLLLSKAIQQPGNIESNEAEFTIQHVEDLLFMGTKPLSQALFPSQHLTNMVDNLEKGVTCCYTKEGLKDFQLFSQ</sequence>
<evidence type="ECO:0000256" key="1">
    <source>
        <dbReference type="ARBA" id="ARBA00022723"/>
    </source>
</evidence>
<protein>
    <recommendedName>
        <fullName evidence="2">Peptidase M16 middle/third domain-containing protein</fullName>
    </recommendedName>
</protein>